<accession>A0AAD5V681</accession>
<evidence type="ECO:0000313" key="3">
    <source>
        <dbReference type="Proteomes" id="UP001212997"/>
    </source>
</evidence>
<comment type="caution">
    <text evidence="2">The sequence shown here is derived from an EMBL/GenBank/DDBJ whole genome shotgun (WGS) entry which is preliminary data.</text>
</comment>
<evidence type="ECO:0000313" key="2">
    <source>
        <dbReference type="EMBL" id="KAJ3487130.1"/>
    </source>
</evidence>
<dbReference type="InterPro" id="IPR057394">
    <property type="entry name" value="PIGBOS1"/>
</dbReference>
<protein>
    <submittedName>
        <fullName evidence="2">Uncharacterized protein</fullName>
    </submittedName>
</protein>
<dbReference type="EMBL" id="JANAWD010000101">
    <property type="protein sequence ID" value="KAJ3487130.1"/>
    <property type="molecule type" value="Genomic_DNA"/>
</dbReference>
<proteinExistence type="predicted"/>
<sequence>MLAFPGILSGVYIFRPLLDQRAQATNENAAGKQTPKPPSPPNLTQSAQGASAEPGEKQTSAIQTERLVVPKQDQ</sequence>
<dbReference type="Proteomes" id="UP001212997">
    <property type="component" value="Unassembled WGS sequence"/>
</dbReference>
<dbReference type="Pfam" id="PF23670">
    <property type="entry name" value="PIGBOS1"/>
    <property type="match status" value="1"/>
</dbReference>
<gene>
    <name evidence="2" type="ORF">NLI96_g3760</name>
</gene>
<organism evidence="2 3">
    <name type="scientific">Meripilus lineatus</name>
    <dbReference type="NCBI Taxonomy" id="2056292"/>
    <lineage>
        <taxon>Eukaryota</taxon>
        <taxon>Fungi</taxon>
        <taxon>Dikarya</taxon>
        <taxon>Basidiomycota</taxon>
        <taxon>Agaricomycotina</taxon>
        <taxon>Agaricomycetes</taxon>
        <taxon>Polyporales</taxon>
        <taxon>Meripilaceae</taxon>
        <taxon>Meripilus</taxon>
    </lineage>
</organism>
<feature type="region of interest" description="Disordered" evidence="1">
    <location>
        <begin position="24"/>
        <end position="74"/>
    </location>
</feature>
<keyword evidence="3" id="KW-1185">Reference proteome</keyword>
<dbReference type="AlphaFoldDB" id="A0AAD5V681"/>
<reference evidence="2" key="1">
    <citation type="submission" date="2022-07" db="EMBL/GenBank/DDBJ databases">
        <title>Genome Sequence of Physisporinus lineatus.</title>
        <authorList>
            <person name="Buettner E."/>
        </authorList>
    </citation>
    <scope>NUCLEOTIDE SEQUENCE</scope>
    <source>
        <strain evidence="2">VT162</strain>
    </source>
</reference>
<name>A0AAD5V681_9APHY</name>
<evidence type="ECO:0000256" key="1">
    <source>
        <dbReference type="SAM" id="MobiDB-lite"/>
    </source>
</evidence>